<protein>
    <recommendedName>
        <fullName evidence="3">Trehalose 6-phosphate phosphatase</fullName>
        <ecNumber evidence="3">3.1.3.12</ecNumber>
    </recommendedName>
</protein>
<comment type="similarity">
    <text evidence="3">Belongs to the trehalose phosphatase family.</text>
</comment>
<dbReference type="EMBL" id="JAFLHG010000003">
    <property type="protein sequence ID" value="MBT8797424.1"/>
    <property type="molecule type" value="Genomic_DNA"/>
</dbReference>
<comment type="catalytic activity">
    <reaction evidence="3">
        <text>alpha,alpha-trehalose 6-phosphate + H2O = alpha,alpha-trehalose + phosphate</text>
        <dbReference type="Rhea" id="RHEA:23420"/>
        <dbReference type="ChEBI" id="CHEBI:15377"/>
        <dbReference type="ChEBI" id="CHEBI:16551"/>
        <dbReference type="ChEBI" id="CHEBI:43474"/>
        <dbReference type="ChEBI" id="CHEBI:58429"/>
        <dbReference type="EC" id="3.1.3.12"/>
    </reaction>
</comment>
<dbReference type="PANTHER" id="PTHR43768">
    <property type="entry name" value="TREHALOSE 6-PHOSPHATE PHOSPHATASE"/>
    <property type="match status" value="1"/>
</dbReference>
<dbReference type="InterPro" id="IPR036412">
    <property type="entry name" value="HAD-like_sf"/>
</dbReference>
<organism evidence="4 5">
    <name type="scientific">Microbacterium flavum</name>
    <dbReference type="NCBI Taxonomy" id="415216"/>
    <lineage>
        <taxon>Bacteria</taxon>
        <taxon>Bacillati</taxon>
        <taxon>Actinomycetota</taxon>
        <taxon>Actinomycetes</taxon>
        <taxon>Micrococcales</taxon>
        <taxon>Microbacteriaceae</taxon>
        <taxon>Microbacterium</taxon>
    </lineage>
</organism>
<evidence type="ECO:0000313" key="4">
    <source>
        <dbReference type="EMBL" id="MBT8797424.1"/>
    </source>
</evidence>
<dbReference type="NCBIfam" id="TIGR00685">
    <property type="entry name" value="T6PP"/>
    <property type="match status" value="1"/>
</dbReference>
<dbReference type="Pfam" id="PF02358">
    <property type="entry name" value="Trehalose_PPase"/>
    <property type="match status" value="1"/>
</dbReference>
<gene>
    <name evidence="4" type="primary">otsB</name>
    <name evidence="4" type="ORF">J0P97_04985</name>
</gene>
<dbReference type="RefSeq" id="WP_215486661.1">
    <property type="nucleotide sequence ID" value="NZ_BAAAPJ010000003.1"/>
</dbReference>
<comment type="cofactor">
    <cofactor evidence="3">
        <name>Mg(2+)</name>
        <dbReference type="ChEBI" id="CHEBI:18420"/>
    </cofactor>
</comment>
<accession>A0ABS5XTG2</accession>
<keyword evidence="5" id="KW-1185">Reference proteome</keyword>
<evidence type="ECO:0000313" key="5">
    <source>
        <dbReference type="Proteomes" id="UP000740605"/>
    </source>
</evidence>
<dbReference type="Gene3D" id="3.30.70.1020">
    <property type="entry name" value="Trehalose-6-phosphate phosphatase related protein, domain 2"/>
    <property type="match status" value="1"/>
</dbReference>
<comment type="caution">
    <text evidence="4">The sequence shown here is derived from an EMBL/GenBank/DDBJ whole genome shotgun (WGS) entry which is preliminary data.</text>
</comment>
<dbReference type="Gene3D" id="3.40.50.1000">
    <property type="entry name" value="HAD superfamily/HAD-like"/>
    <property type="match status" value="1"/>
</dbReference>
<comment type="function">
    <text evidence="2 3">Removes the phosphate from trehalose 6-phosphate to produce free trehalose.</text>
</comment>
<name>A0ABS5XTG2_9MICO</name>
<dbReference type="SUPFAM" id="SSF56784">
    <property type="entry name" value="HAD-like"/>
    <property type="match status" value="1"/>
</dbReference>
<dbReference type="InterPro" id="IPR003337">
    <property type="entry name" value="Trehalose_PPase"/>
</dbReference>
<comment type="pathway">
    <text evidence="3">Glycan biosynthesis; trehalose biosynthesis.</text>
</comment>
<keyword evidence="1 3" id="KW-0378">Hydrolase</keyword>
<reference evidence="4 5" key="1">
    <citation type="submission" date="2021-03" db="EMBL/GenBank/DDBJ databases">
        <title>Microbacterium pauli sp. nov., isolated from microfiltered milk.</title>
        <authorList>
            <person name="Bellassi P."/>
            <person name="Fontana A."/>
            <person name="Callegari M.L."/>
            <person name="Lorenzo M."/>
            <person name="Cappa F."/>
        </authorList>
    </citation>
    <scope>NUCLEOTIDE SEQUENCE [LARGE SCALE GENOMIC DNA]</scope>
    <source>
        <strain evidence="4 5">DSM 18909</strain>
    </source>
</reference>
<dbReference type="GO" id="GO:0004805">
    <property type="term" value="F:trehalose-phosphatase activity"/>
    <property type="evidence" value="ECO:0007669"/>
    <property type="project" value="UniProtKB-EC"/>
</dbReference>
<evidence type="ECO:0000256" key="1">
    <source>
        <dbReference type="ARBA" id="ARBA00022801"/>
    </source>
</evidence>
<dbReference type="EC" id="3.1.3.12" evidence="3"/>
<dbReference type="InterPro" id="IPR023214">
    <property type="entry name" value="HAD_sf"/>
</dbReference>
<keyword evidence="3" id="KW-0460">Magnesium</keyword>
<sequence length="263" mass="28204">MSTSASLSPDDAVARLADTRHLLVALDFDGTLSPLIDEPMDARMLPESREALDALIAVPQTSVALVSGRSLGDLRIIAEHRDDSPILLAGSHGAEHWVPGGTAGDGPTASERALRDRLRAAAEELVADIPNAWIEPKSYGFAVPSRVVAEADRADLHARVDALMAREAPTWRRREGHHIVEYAFRAEGKDAAVAWLRERTGASAVLFAGDDVTDEDALGALQPGDVGVHVGTGSTHARVRVEGIPQLAAMLVRLAHERAHRRE</sequence>
<keyword evidence="3" id="KW-0479">Metal-binding</keyword>
<dbReference type="Proteomes" id="UP000740605">
    <property type="component" value="Unassembled WGS sequence"/>
</dbReference>
<evidence type="ECO:0000256" key="3">
    <source>
        <dbReference type="RuleBase" id="RU361117"/>
    </source>
</evidence>
<dbReference type="PANTHER" id="PTHR43768:SF3">
    <property type="entry name" value="TREHALOSE 6-PHOSPHATE PHOSPHATASE"/>
    <property type="match status" value="1"/>
</dbReference>
<dbReference type="InterPro" id="IPR044651">
    <property type="entry name" value="OTSB-like"/>
</dbReference>
<evidence type="ECO:0000256" key="2">
    <source>
        <dbReference type="ARBA" id="ARBA00024179"/>
    </source>
</evidence>
<proteinExistence type="inferred from homology"/>